<evidence type="ECO:0000313" key="2">
    <source>
        <dbReference type="EMBL" id="KOG87286.1"/>
    </source>
</evidence>
<evidence type="ECO:0000256" key="1">
    <source>
        <dbReference type="SAM" id="MobiDB-lite"/>
    </source>
</evidence>
<comment type="caution">
    <text evidence="2">The sequence shown here is derived from an EMBL/GenBank/DDBJ whole genome shotgun (WGS) entry which is preliminary data.</text>
</comment>
<evidence type="ECO:0000313" key="3">
    <source>
        <dbReference type="Proteomes" id="UP000037020"/>
    </source>
</evidence>
<dbReference type="Proteomes" id="UP000037020">
    <property type="component" value="Unassembled WGS sequence"/>
</dbReference>
<keyword evidence="3" id="KW-1185">Reference proteome</keyword>
<dbReference type="EMBL" id="LGUT01002319">
    <property type="protein sequence ID" value="KOG87286.1"/>
    <property type="molecule type" value="Genomic_DNA"/>
</dbReference>
<reference evidence="2 3" key="1">
    <citation type="submission" date="2015-07" db="EMBL/GenBank/DDBJ databases">
        <authorList>
            <person name="Ju K.-S."/>
            <person name="Doroghazi J.R."/>
            <person name="Metcalf W.W."/>
        </authorList>
    </citation>
    <scope>NUCLEOTIDE SEQUENCE [LARGE SCALE GENOMIC DNA]</scope>
    <source>
        <strain evidence="2 3">NRRL B-3589</strain>
    </source>
</reference>
<sequence length="94" mass="9837">MSATDFDALAEPLGLRDPNDPADPADADPDDVFTFGTLPPGHGIASVRAVLAAFFSEHLLDDRPSQPQPQPQPHPRPKGAGQVTSGSTPGTEPR</sequence>
<name>A0ABR5J1J5_9ACTN</name>
<feature type="region of interest" description="Disordered" evidence="1">
    <location>
        <begin position="59"/>
        <end position="94"/>
    </location>
</feature>
<organism evidence="2 3">
    <name type="scientific">Streptomyces varsoviensis</name>
    <dbReference type="NCBI Taxonomy" id="67373"/>
    <lineage>
        <taxon>Bacteria</taxon>
        <taxon>Bacillati</taxon>
        <taxon>Actinomycetota</taxon>
        <taxon>Actinomycetes</taxon>
        <taxon>Kitasatosporales</taxon>
        <taxon>Streptomycetaceae</taxon>
        <taxon>Streptomyces</taxon>
    </lineage>
</organism>
<accession>A0ABR5J1J5</accession>
<feature type="compositionally biased region" description="Polar residues" evidence="1">
    <location>
        <begin position="82"/>
        <end position="94"/>
    </location>
</feature>
<gene>
    <name evidence="2" type="ORF">ADK38_26285</name>
</gene>
<feature type="region of interest" description="Disordered" evidence="1">
    <location>
        <begin position="1"/>
        <end position="33"/>
    </location>
</feature>
<proteinExistence type="predicted"/>
<protein>
    <submittedName>
        <fullName evidence="2">Uncharacterized protein</fullName>
    </submittedName>
</protein>